<dbReference type="RefSeq" id="WP_163736888.1">
    <property type="nucleotide sequence ID" value="NZ_JAAGOA010000006.1"/>
</dbReference>
<evidence type="ECO:0000313" key="6">
    <source>
        <dbReference type="Proteomes" id="UP000475214"/>
    </source>
</evidence>
<keyword evidence="1" id="KW-0805">Transcription regulation</keyword>
<dbReference type="InterPro" id="IPR050204">
    <property type="entry name" value="AraC_XylS_family_regulators"/>
</dbReference>
<dbReference type="EMBL" id="JAAGOA010000006">
    <property type="protein sequence ID" value="NEE00722.1"/>
    <property type="molecule type" value="Genomic_DNA"/>
</dbReference>
<comment type="caution">
    <text evidence="5">The sequence shown here is derived from an EMBL/GenBank/DDBJ whole genome shotgun (WGS) entry which is preliminary data.</text>
</comment>
<evidence type="ECO:0000259" key="4">
    <source>
        <dbReference type="PROSITE" id="PS01124"/>
    </source>
</evidence>
<dbReference type="SMART" id="SM00342">
    <property type="entry name" value="HTH_ARAC"/>
    <property type="match status" value="1"/>
</dbReference>
<keyword evidence="6" id="KW-1185">Reference proteome</keyword>
<dbReference type="InterPro" id="IPR009057">
    <property type="entry name" value="Homeodomain-like_sf"/>
</dbReference>
<dbReference type="PANTHER" id="PTHR46796">
    <property type="entry name" value="HTH-TYPE TRANSCRIPTIONAL ACTIVATOR RHAS-RELATED"/>
    <property type="match status" value="1"/>
</dbReference>
<protein>
    <submittedName>
        <fullName evidence="5">Helix-turn-helix transcriptional regulator</fullName>
    </submittedName>
</protein>
<dbReference type="GO" id="GO:0043565">
    <property type="term" value="F:sequence-specific DNA binding"/>
    <property type="evidence" value="ECO:0007669"/>
    <property type="project" value="InterPro"/>
</dbReference>
<sequence length="294" mass="31400">MRRPSPALRPFVELVWYMDEPLPAGLERGVPTGTMQLVVNLGADVIRWFDGDAMQTVHATNGSGVCGAVARPVGVDVADQRHCVGAAFRPGGAAPFFHPPADALAEPIIGLDSLWGRDGATLRERLLEQPTPDDTLRTLEAALLARVVRIDARPEGALERPLDHSLNDPMVGAAVHDLSRGRAVADVVERLGTSASTFNRRFRAAVGLNPKPFARVQRLQRVLTAITAAGPAGAEASAGGRHGPGDVDWAAVAAEHGYCDQAHLIHEFRELTGVTPTTYRPRSAGEPNHVPVTR</sequence>
<dbReference type="Pfam" id="PF20240">
    <property type="entry name" value="DUF6597"/>
    <property type="match status" value="1"/>
</dbReference>
<dbReference type="Proteomes" id="UP000475214">
    <property type="component" value="Unassembled WGS sequence"/>
</dbReference>
<feature type="domain" description="HTH araC/xylS-type" evidence="4">
    <location>
        <begin position="168"/>
        <end position="282"/>
    </location>
</feature>
<reference evidence="5 6" key="1">
    <citation type="submission" date="2020-02" db="EMBL/GenBank/DDBJ databases">
        <authorList>
            <person name="Li X.-J."/>
            <person name="Han X.-M."/>
        </authorList>
    </citation>
    <scope>NUCLEOTIDE SEQUENCE [LARGE SCALE GENOMIC DNA]</scope>
    <source>
        <strain evidence="5 6">CCTCC AB 2017055</strain>
    </source>
</reference>
<dbReference type="SUPFAM" id="SSF46689">
    <property type="entry name" value="Homeodomain-like"/>
    <property type="match status" value="1"/>
</dbReference>
<dbReference type="PROSITE" id="PS01124">
    <property type="entry name" value="HTH_ARAC_FAMILY_2"/>
    <property type="match status" value="1"/>
</dbReference>
<keyword evidence="2" id="KW-0238">DNA-binding</keyword>
<dbReference type="GO" id="GO:0003700">
    <property type="term" value="F:DNA-binding transcription factor activity"/>
    <property type="evidence" value="ECO:0007669"/>
    <property type="project" value="InterPro"/>
</dbReference>
<keyword evidence="3" id="KW-0804">Transcription</keyword>
<dbReference type="AlphaFoldDB" id="A0A6L9S829"/>
<evidence type="ECO:0000256" key="1">
    <source>
        <dbReference type="ARBA" id="ARBA00023015"/>
    </source>
</evidence>
<evidence type="ECO:0000256" key="3">
    <source>
        <dbReference type="ARBA" id="ARBA00023163"/>
    </source>
</evidence>
<dbReference type="InterPro" id="IPR018060">
    <property type="entry name" value="HTH_AraC"/>
</dbReference>
<organism evidence="5 6">
    <name type="scientific">Phytoactinopolyspora halotolerans</name>
    <dbReference type="NCBI Taxonomy" id="1981512"/>
    <lineage>
        <taxon>Bacteria</taxon>
        <taxon>Bacillati</taxon>
        <taxon>Actinomycetota</taxon>
        <taxon>Actinomycetes</taxon>
        <taxon>Jiangellales</taxon>
        <taxon>Jiangellaceae</taxon>
        <taxon>Phytoactinopolyspora</taxon>
    </lineage>
</organism>
<evidence type="ECO:0000313" key="5">
    <source>
        <dbReference type="EMBL" id="NEE00722.1"/>
    </source>
</evidence>
<gene>
    <name evidence="5" type="ORF">G1H10_11135</name>
</gene>
<name>A0A6L9S829_9ACTN</name>
<evidence type="ECO:0000256" key="2">
    <source>
        <dbReference type="ARBA" id="ARBA00023125"/>
    </source>
</evidence>
<proteinExistence type="predicted"/>
<dbReference type="PANTHER" id="PTHR46796:SF15">
    <property type="entry name" value="BLL1074 PROTEIN"/>
    <property type="match status" value="1"/>
</dbReference>
<dbReference type="Gene3D" id="1.10.10.60">
    <property type="entry name" value="Homeodomain-like"/>
    <property type="match status" value="1"/>
</dbReference>
<accession>A0A6L9S829</accession>
<dbReference type="InterPro" id="IPR046532">
    <property type="entry name" value="DUF6597"/>
</dbReference>